<comment type="pathway">
    <text evidence="13">Lipid metabolism; malonyl-CoA biosynthesis; malonyl-CoA from acetyl-CoA: step 1/1.</text>
</comment>
<dbReference type="HAMAP" id="MF_01395">
    <property type="entry name" value="AcetylCoA_CT_beta"/>
    <property type="match status" value="1"/>
</dbReference>
<dbReference type="GO" id="GO:0008270">
    <property type="term" value="F:zinc ion binding"/>
    <property type="evidence" value="ECO:0007669"/>
    <property type="project" value="UniProtKB-UniRule"/>
</dbReference>
<protein>
    <recommendedName>
        <fullName evidence="13">Acetyl-coenzyme A carboxylase carboxyl transferase subunit beta</fullName>
        <shortName evidence="13">ACCase subunit beta</shortName>
        <shortName evidence="13">Acetyl-CoA carboxylase carboxyltransferase subunit beta</shortName>
        <ecNumber evidence="13">2.1.3.15</ecNumber>
    </recommendedName>
</protein>
<comment type="cofactor">
    <cofactor evidence="13">
        <name>Zn(2+)</name>
        <dbReference type="ChEBI" id="CHEBI:29105"/>
    </cofactor>
    <text evidence="13">Binds 1 zinc ion per subunit.</text>
</comment>
<evidence type="ECO:0000256" key="1">
    <source>
        <dbReference type="ARBA" id="ARBA00004496"/>
    </source>
</evidence>
<keyword evidence="2 13" id="KW-0444">Lipid biosynthesis</keyword>
<keyword evidence="6 13" id="KW-0863">Zinc-finger</keyword>
<evidence type="ECO:0000256" key="13">
    <source>
        <dbReference type="HAMAP-Rule" id="MF_01395"/>
    </source>
</evidence>
<dbReference type="SUPFAM" id="SSF52096">
    <property type="entry name" value="ClpP/crotonase"/>
    <property type="match status" value="1"/>
</dbReference>
<comment type="subcellular location">
    <subcellularLocation>
        <location evidence="1 13">Cytoplasm</location>
    </subcellularLocation>
</comment>
<feature type="binding site" evidence="13">
    <location>
        <position position="26"/>
    </location>
    <ligand>
        <name>Zn(2+)</name>
        <dbReference type="ChEBI" id="CHEBI:29105"/>
    </ligand>
</feature>
<keyword evidence="11 13" id="KW-0275">Fatty acid biosynthesis</keyword>
<dbReference type="EMBL" id="DTIN01000014">
    <property type="protein sequence ID" value="HFX13550.1"/>
    <property type="molecule type" value="Genomic_DNA"/>
</dbReference>
<evidence type="ECO:0000256" key="6">
    <source>
        <dbReference type="ARBA" id="ARBA00022771"/>
    </source>
</evidence>
<keyword evidence="4 13" id="KW-0479">Metal-binding</keyword>
<comment type="function">
    <text evidence="12 13">Component of the acetyl coenzyme A carboxylase (ACC) complex. Biotin carboxylase (BC) catalyzes the carboxylation of biotin on its carrier protein (BCCP) and then the CO(2) group is transferred by the transcarboxylase to acetyl-CoA to form malonyl-CoA.</text>
</comment>
<feature type="domain" description="CoA carboxyltransferase N-terminal" evidence="14">
    <location>
        <begin position="22"/>
        <end position="284"/>
    </location>
</feature>
<keyword evidence="3 13" id="KW-0808">Transferase</keyword>
<feature type="zinc finger region" description="C4-type" evidence="13">
    <location>
        <begin position="26"/>
        <end position="48"/>
    </location>
</feature>
<evidence type="ECO:0000256" key="9">
    <source>
        <dbReference type="ARBA" id="ARBA00022840"/>
    </source>
</evidence>
<accession>A0A7C3MHY3</accession>
<keyword evidence="7 13" id="KW-0276">Fatty acid metabolism</keyword>
<feature type="binding site" evidence="13">
    <location>
        <position position="29"/>
    </location>
    <ligand>
        <name>Zn(2+)</name>
        <dbReference type="ChEBI" id="CHEBI:29105"/>
    </ligand>
</feature>
<evidence type="ECO:0000256" key="11">
    <source>
        <dbReference type="ARBA" id="ARBA00023160"/>
    </source>
</evidence>
<comment type="caution">
    <text evidence="15">The sequence shown here is derived from an EMBL/GenBank/DDBJ whole genome shotgun (WGS) entry which is preliminary data.</text>
</comment>
<dbReference type="Pfam" id="PF17848">
    <property type="entry name" value="Zn_ribbon_ACC"/>
    <property type="match status" value="1"/>
</dbReference>
<dbReference type="PROSITE" id="PS50980">
    <property type="entry name" value="COA_CT_NTER"/>
    <property type="match status" value="1"/>
</dbReference>
<dbReference type="EC" id="2.1.3.15" evidence="13"/>
<keyword evidence="9 13" id="KW-0067">ATP-binding</keyword>
<dbReference type="PANTHER" id="PTHR42995">
    <property type="entry name" value="ACETYL-COENZYME A CARBOXYLASE CARBOXYL TRANSFERASE SUBUNIT BETA, CHLOROPLASTIC"/>
    <property type="match status" value="1"/>
</dbReference>
<dbReference type="InterPro" id="IPR034733">
    <property type="entry name" value="AcCoA_carboxyl_beta"/>
</dbReference>
<dbReference type="GO" id="GO:0016743">
    <property type="term" value="F:carboxyl- or carbamoyltransferase activity"/>
    <property type="evidence" value="ECO:0007669"/>
    <property type="project" value="UniProtKB-UniRule"/>
</dbReference>
<evidence type="ECO:0000259" key="14">
    <source>
        <dbReference type="PROSITE" id="PS50980"/>
    </source>
</evidence>
<dbReference type="NCBIfam" id="TIGR00515">
    <property type="entry name" value="accD"/>
    <property type="match status" value="1"/>
</dbReference>
<dbReference type="InterPro" id="IPR041010">
    <property type="entry name" value="Znf-ACC"/>
</dbReference>
<dbReference type="InterPro" id="IPR000438">
    <property type="entry name" value="Acetyl_CoA_COase_Trfase_b_su"/>
</dbReference>
<comment type="similarity">
    <text evidence="13">Belongs to the AccD/PCCB family.</text>
</comment>
<evidence type="ECO:0000256" key="10">
    <source>
        <dbReference type="ARBA" id="ARBA00023098"/>
    </source>
</evidence>
<evidence type="ECO:0000256" key="2">
    <source>
        <dbReference type="ARBA" id="ARBA00022516"/>
    </source>
</evidence>
<evidence type="ECO:0000256" key="7">
    <source>
        <dbReference type="ARBA" id="ARBA00022832"/>
    </source>
</evidence>
<dbReference type="PRINTS" id="PR01070">
    <property type="entry name" value="ACCCTRFRASEB"/>
</dbReference>
<dbReference type="InterPro" id="IPR011762">
    <property type="entry name" value="COA_CT_N"/>
</dbReference>
<evidence type="ECO:0000256" key="8">
    <source>
        <dbReference type="ARBA" id="ARBA00022833"/>
    </source>
</evidence>
<evidence type="ECO:0000256" key="4">
    <source>
        <dbReference type="ARBA" id="ARBA00022723"/>
    </source>
</evidence>
<evidence type="ECO:0000256" key="12">
    <source>
        <dbReference type="ARBA" id="ARBA00025280"/>
    </source>
</evidence>
<keyword evidence="8 13" id="KW-0862">Zinc</keyword>
<organism evidence="15">
    <name type="scientific">Dictyoglomus thermophilum</name>
    <dbReference type="NCBI Taxonomy" id="14"/>
    <lineage>
        <taxon>Bacteria</taxon>
        <taxon>Pseudomonadati</taxon>
        <taxon>Dictyoglomota</taxon>
        <taxon>Dictyoglomia</taxon>
        <taxon>Dictyoglomales</taxon>
        <taxon>Dictyoglomaceae</taxon>
        <taxon>Dictyoglomus</taxon>
    </lineage>
</organism>
<sequence length="284" mass="31951">MFRDFLRRNENKDKFRDIPDGLWIKCPQCSQIIYSKDWNENLKVCIKCGYHDQLTAYERIDLLIDDGTFEEFDAHISPIDVLGFIDTKPYTQRIKEAQEATGLKDAIIVGKGEINGIPVHIIVMDFRFIGGSMGSVVGEKVVRTIERALRDRIPVVSVISSGGARMQEGLFSLFQMAKTSAAIARLSEAKIPYINVLTHPSTAGVLASFGSLGDVIVAEPGALIGFTGPRVIEQTIKQKLPEGFQRSEFLLEHGMVDLVVERKKLKNTLFIILTHLWRKSWKED</sequence>
<proteinExistence type="inferred from homology"/>
<evidence type="ECO:0000256" key="5">
    <source>
        <dbReference type="ARBA" id="ARBA00022741"/>
    </source>
</evidence>
<dbReference type="GO" id="GO:2001295">
    <property type="term" value="P:malonyl-CoA biosynthetic process"/>
    <property type="evidence" value="ECO:0007669"/>
    <property type="project" value="UniProtKB-UniRule"/>
</dbReference>
<comment type="catalytic activity">
    <reaction evidence="13">
        <text>N(6)-carboxybiotinyl-L-lysyl-[protein] + acetyl-CoA = N(6)-biotinyl-L-lysyl-[protein] + malonyl-CoA</text>
        <dbReference type="Rhea" id="RHEA:54728"/>
        <dbReference type="Rhea" id="RHEA-COMP:10505"/>
        <dbReference type="Rhea" id="RHEA-COMP:10506"/>
        <dbReference type="ChEBI" id="CHEBI:57288"/>
        <dbReference type="ChEBI" id="CHEBI:57384"/>
        <dbReference type="ChEBI" id="CHEBI:83144"/>
        <dbReference type="ChEBI" id="CHEBI:83145"/>
        <dbReference type="EC" id="2.1.3.15"/>
    </reaction>
</comment>
<dbReference type="InterPro" id="IPR029045">
    <property type="entry name" value="ClpP/crotonase-like_dom_sf"/>
</dbReference>
<keyword evidence="15" id="KW-0436">Ligase</keyword>
<dbReference type="GO" id="GO:0006633">
    <property type="term" value="P:fatty acid biosynthetic process"/>
    <property type="evidence" value="ECO:0007669"/>
    <property type="project" value="UniProtKB-KW"/>
</dbReference>
<dbReference type="GO" id="GO:0009317">
    <property type="term" value="C:acetyl-CoA carboxylase complex"/>
    <property type="evidence" value="ECO:0007669"/>
    <property type="project" value="InterPro"/>
</dbReference>
<dbReference type="Gene3D" id="3.90.226.10">
    <property type="entry name" value="2-enoyl-CoA Hydratase, Chain A, domain 1"/>
    <property type="match status" value="1"/>
</dbReference>
<dbReference type="Pfam" id="PF01039">
    <property type="entry name" value="Carboxyl_trans"/>
    <property type="match status" value="1"/>
</dbReference>
<reference evidence="15" key="1">
    <citation type="journal article" date="2020" name="mSystems">
        <title>Genome- and Community-Level Interaction Insights into Carbon Utilization and Element Cycling Functions of Hydrothermarchaeota in Hydrothermal Sediment.</title>
        <authorList>
            <person name="Zhou Z."/>
            <person name="Liu Y."/>
            <person name="Xu W."/>
            <person name="Pan J."/>
            <person name="Luo Z.H."/>
            <person name="Li M."/>
        </authorList>
    </citation>
    <scope>NUCLEOTIDE SEQUENCE [LARGE SCALE GENOMIC DNA]</scope>
    <source>
        <strain evidence="15">SpSt-81</strain>
    </source>
</reference>
<comment type="subunit">
    <text evidence="13">Acetyl-CoA carboxylase is a heterohexamer composed of biotin carboxyl carrier protein (AccB), biotin carboxylase (AccC) and two subunits each of ACCase subunit alpha (AccA) and ACCase subunit beta (AccD).</text>
</comment>
<gene>
    <name evidence="13" type="primary">accD</name>
    <name evidence="15" type="ORF">ENW00_05220</name>
</gene>
<dbReference type="GO" id="GO:0005524">
    <property type="term" value="F:ATP binding"/>
    <property type="evidence" value="ECO:0007669"/>
    <property type="project" value="UniProtKB-KW"/>
</dbReference>
<evidence type="ECO:0000313" key="15">
    <source>
        <dbReference type="EMBL" id="HFX13550.1"/>
    </source>
</evidence>
<keyword evidence="5 13" id="KW-0547">Nucleotide-binding</keyword>
<keyword evidence="10 13" id="KW-0443">Lipid metabolism</keyword>
<dbReference type="PANTHER" id="PTHR42995:SF5">
    <property type="entry name" value="ACETYL-COENZYME A CARBOXYLASE CARBOXYL TRANSFERASE SUBUNIT BETA, CHLOROPLASTIC"/>
    <property type="match status" value="1"/>
</dbReference>
<dbReference type="AlphaFoldDB" id="A0A7C3MHY3"/>
<dbReference type="GO" id="GO:0003989">
    <property type="term" value="F:acetyl-CoA carboxylase activity"/>
    <property type="evidence" value="ECO:0007669"/>
    <property type="project" value="InterPro"/>
</dbReference>
<dbReference type="UniPathway" id="UPA00655">
    <property type="reaction ID" value="UER00711"/>
</dbReference>
<feature type="binding site" evidence="13">
    <location>
        <position position="48"/>
    </location>
    <ligand>
        <name>Zn(2+)</name>
        <dbReference type="ChEBI" id="CHEBI:29105"/>
    </ligand>
</feature>
<evidence type="ECO:0000256" key="3">
    <source>
        <dbReference type="ARBA" id="ARBA00022679"/>
    </source>
</evidence>
<feature type="binding site" evidence="13">
    <location>
        <position position="45"/>
    </location>
    <ligand>
        <name>Zn(2+)</name>
        <dbReference type="ChEBI" id="CHEBI:29105"/>
    </ligand>
</feature>
<name>A0A7C3MHY3_DICTH</name>
<keyword evidence="13" id="KW-0963">Cytoplasm</keyword>